<keyword evidence="9" id="KW-0442">Lipid degradation</keyword>
<dbReference type="VEuPathDB" id="FungiDB:AJ78_01526"/>
<dbReference type="Pfam" id="PF01764">
    <property type="entry name" value="Lipase_3"/>
    <property type="match status" value="1"/>
</dbReference>
<feature type="region of interest" description="Disordered" evidence="15">
    <location>
        <begin position="474"/>
        <end position="498"/>
    </location>
</feature>
<evidence type="ECO:0000256" key="11">
    <source>
        <dbReference type="ARBA" id="ARBA00023098"/>
    </source>
</evidence>
<evidence type="ECO:0000256" key="2">
    <source>
        <dbReference type="ARBA" id="ARBA00004651"/>
    </source>
</evidence>
<evidence type="ECO:0000259" key="16">
    <source>
        <dbReference type="Pfam" id="PF01764"/>
    </source>
</evidence>
<evidence type="ECO:0000313" key="18">
    <source>
        <dbReference type="Proteomes" id="UP000182235"/>
    </source>
</evidence>
<dbReference type="CDD" id="cd00519">
    <property type="entry name" value="Lipase_3"/>
    <property type="match status" value="1"/>
</dbReference>
<feature type="compositionally biased region" description="Polar residues" evidence="15">
    <location>
        <begin position="1"/>
        <end position="11"/>
    </location>
</feature>
<proteinExistence type="predicted"/>
<feature type="compositionally biased region" description="Basic and acidic residues" evidence="15">
    <location>
        <begin position="675"/>
        <end position="692"/>
    </location>
</feature>
<evidence type="ECO:0000256" key="15">
    <source>
        <dbReference type="SAM" id="MobiDB-lite"/>
    </source>
</evidence>
<name>A0A1J9PQJ6_9EURO</name>
<feature type="compositionally biased region" description="Polar residues" evidence="15">
    <location>
        <begin position="607"/>
        <end position="645"/>
    </location>
</feature>
<dbReference type="EMBL" id="LGRN01000034">
    <property type="protein sequence ID" value="OJD18470.1"/>
    <property type="molecule type" value="Genomic_DNA"/>
</dbReference>
<keyword evidence="11" id="KW-0443">Lipid metabolism</keyword>
<evidence type="ECO:0000313" key="17">
    <source>
        <dbReference type="EMBL" id="OJD18470.1"/>
    </source>
</evidence>
<evidence type="ECO:0000256" key="10">
    <source>
        <dbReference type="ARBA" id="ARBA00022989"/>
    </source>
</evidence>
<feature type="compositionally biased region" description="Low complexity" evidence="15">
    <location>
        <begin position="655"/>
        <end position="674"/>
    </location>
</feature>
<keyword evidence="7" id="KW-0378">Hydrolase</keyword>
<evidence type="ECO:0000256" key="14">
    <source>
        <dbReference type="ARBA" id="ARBA00026104"/>
    </source>
</evidence>
<dbReference type="GO" id="GO:0019369">
    <property type="term" value="P:arachidonate metabolic process"/>
    <property type="evidence" value="ECO:0007669"/>
    <property type="project" value="TreeGrafter"/>
</dbReference>
<keyword evidence="10" id="KW-1133">Transmembrane helix</keyword>
<keyword evidence="12" id="KW-0472">Membrane</keyword>
<comment type="catalytic activity">
    <reaction evidence="13">
        <text>a 1,2-diacyl-sn-glycerol + H2O = a 2-acylglycerol + a fatty acid + H(+)</text>
        <dbReference type="Rhea" id="RHEA:33275"/>
        <dbReference type="ChEBI" id="CHEBI:15377"/>
        <dbReference type="ChEBI" id="CHEBI:15378"/>
        <dbReference type="ChEBI" id="CHEBI:17389"/>
        <dbReference type="ChEBI" id="CHEBI:17815"/>
        <dbReference type="ChEBI" id="CHEBI:28868"/>
        <dbReference type="EC" id="3.1.1.116"/>
    </reaction>
    <physiologicalReaction direction="left-to-right" evidence="13">
        <dbReference type="Rhea" id="RHEA:33276"/>
    </physiologicalReaction>
</comment>
<dbReference type="OrthoDB" id="438440at2759"/>
<comment type="cofactor">
    <cofactor evidence="1">
        <name>Ca(2+)</name>
        <dbReference type="ChEBI" id="CHEBI:29108"/>
    </cofactor>
</comment>
<feature type="domain" description="Fungal lipase-type" evidence="16">
    <location>
        <begin position="853"/>
        <end position="958"/>
    </location>
</feature>
<protein>
    <recommendedName>
        <fullName evidence="14">sn-1-specific diacylglycerol lipase</fullName>
        <ecNumber evidence="14">3.1.1.116</ecNumber>
    </recommendedName>
</protein>
<evidence type="ECO:0000256" key="12">
    <source>
        <dbReference type="ARBA" id="ARBA00023136"/>
    </source>
</evidence>
<keyword evidence="8" id="KW-0106">Calcium</keyword>
<dbReference type="Gene3D" id="3.40.50.1820">
    <property type="entry name" value="alpha/beta hydrolase"/>
    <property type="match status" value="1"/>
</dbReference>
<keyword evidence="5" id="KW-0812">Transmembrane</keyword>
<dbReference type="PANTHER" id="PTHR45792:SF7">
    <property type="entry name" value="PUTATIVE (AFU_ORTHOLOGUE AFUA_6G02710)-RELATED"/>
    <property type="match status" value="1"/>
</dbReference>
<dbReference type="InterPro" id="IPR052214">
    <property type="entry name" value="DAG_Lipase-Related"/>
</dbReference>
<evidence type="ECO:0000256" key="6">
    <source>
        <dbReference type="ARBA" id="ARBA00022723"/>
    </source>
</evidence>
<reference evidence="17 18" key="1">
    <citation type="submission" date="2015-07" db="EMBL/GenBank/DDBJ databases">
        <title>Emmonsia species relationships and genome sequence.</title>
        <authorList>
            <consortium name="The Broad Institute Genomics Platform"/>
            <person name="Cuomo C.A."/>
            <person name="Munoz J.F."/>
            <person name="Imamovic A."/>
            <person name="Priest M.E."/>
            <person name="Young S."/>
            <person name="Clay O.K."/>
            <person name="McEwen J.G."/>
        </authorList>
    </citation>
    <scope>NUCLEOTIDE SEQUENCE [LARGE SCALE GENOMIC DNA]</scope>
    <source>
        <strain evidence="17 18">UAMH 9510</strain>
    </source>
</reference>
<evidence type="ECO:0000256" key="8">
    <source>
        <dbReference type="ARBA" id="ARBA00022837"/>
    </source>
</evidence>
<accession>A0A1J9PQJ6</accession>
<keyword evidence="4" id="KW-0597">Phosphoprotein</keyword>
<comment type="caution">
    <text evidence="17">The sequence shown here is derived from an EMBL/GenBank/DDBJ whole genome shotgun (WGS) entry which is preliminary data.</text>
</comment>
<evidence type="ECO:0000256" key="3">
    <source>
        <dbReference type="ARBA" id="ARBA00022475"/>
    </source>
</evidence>
<keyword evidence="18" id="KW-1185">Reference proteome</keyword>
<dbReference type="GO" id="GO:0046340">
    <property type="term" value="P:diacylglycerol catabolic process"/>
    <property type="evidence" value="ECO:0007669"/>
    <property type="project" value="TreeGrafter"/>
</dbReference>
<evidence type="ECO:0000256" key="1">
    <source>
        <dbReference type="ARBA" id="ARBA00001913"/>
    </source>
</evidence>
<dbReference type="PANTHER" id="PTHR45792">
    <property type="entry name" value="DIACYLGLYCEROL LIPASE HOMOLOG-RELATED"/>
    <property type="match status" value="1"/>
</dbReference>
<dbReference type="SUPFAM" id="SSF53474">
    <property type="entry name" value="alpha/beta-Hydrolases"/>
    <property type="match status" value="1"/>
</dbReference>
<dbReference type="Proteomes" id="UP000182235">
    <property type="component" value="Unassembled WGS sequence"/>
</dbReference>
<dbReference type="GO" id="GO:0005886">
    <property type="term" value="C:plasma membrane"/>
    <property type="evidence" value="ECO:0007669"/>
    <property type="project" value="UniProtKB-SubCell"/>
</dbReference>
<evidence type="ECO:0000256" key="9">
    <source>
        <dbReference type="ARBA" id="ARBA00022963"/>
    </source>
</evidence>
<evidence type="ECO:0000256" key="7">
    <source>
        <dbReference type="ARBA" id="ARBA00022801"/>
    </source>
</evidence>
<gene>
    <name evidence="17" type="ORF">AJ78_01526</name>
</gene>
<comment type="subcellular location">
    <subcellularLocation>
        <location evidence="2">Cell membrane</location>
        <topology evidence="2">Multi-pass membrane protein</topology>
    </subcellularLocation>
</comment>
<evidence type="ECO:0000256" key="4">
    <source>
        <dbReference type="ARBA" id="ARBA00022553"/>
    </source>
</evidence>
<evidence type="ECO:0000256" key="5">
    <source>
        <dbReference type="ARBA" id="ARBA00022692"/>
    </source>
</evidence>
<dbReference type="GO" id="GO:0046872">
    <property type="term" value="F:metal ion binding"/>
    <property type="evidence" value="ECO:0007669"/>
    <property type="project" value="UniProtKB-KW"/>
</dbReference>
<keyword evidence="3" id="KW-1003">Cell membrane</keyword>
<keyword evidence="6" id="KW-0479">Metal-binding</keyword>
<evidence type="ECO:0000256" key="13">
    <source>
        <dbReference type="ARBA" id="ARBA00024531"/>
    </source>
</evidence>
<sequence length="1188" mass="129637">MLGAGSDQQTPSKRKADSDDSEDDGWVVGENVSLPSSRTLLPRPVASLVTLFAQSTSLSLRVGTFLGGFALDSARATTLTGLELSRAVVESILVKAGRDVALQSTEYGRVEAESLLERSLATLHSTITSASFFASAGFHLSSMTLSSFSTFSQNLLSTLDAILGSSESSRAIASIITLIVREFRSKESKYGGQKCGVADLLVGSTGFALLQRWGRRTTEREMRESGKEETVWDVVILDNGLRADVVGTLQTGFTEDLDPVPTRASTRAPSFIFTDDADGADVFRSVEHDALRRNTLGTLLPHVSLPADHQHELSDEEIREYIMKQLPEGTRASIKTDTVTSRTITVDFYDNDVVDLSPPPGTAIIAERFHHLQAGDLGDPGDNTARSFVGHLPKHTVVFRTSSNHSESAELRKQEFSNEFYTVDHNAETESQFPDKQKSIKPVDVLTAASEPPSTNTVPMSEFCVENIYSPSSRRGRRSLSISDSEVQKGTFRQRPLSKLTQKVIPNTKKHVSNKAPPLKTFTGLASAALSSSHANEDNKPDEENISLRNVSENLLLKKPSSKSNNDNEVVQHTVLNPKLLGSPDSPDKTLPRVPLKQESSNRKRSLANSINSHQNGPHMKSPSSQGYVSVQGKSVESFTAQTDAYSLRSRESRPSSPTMSRNHVRSSSVLSRTLSEKDISVHFNNDDDRPRTPTAHRRGSSKSLAPSAYSIADAGSETSLVLAARPANSVYEDQATILALQRDGRVPGLFPDDHIVKNIQRFSRFSSASYGSNFLRVMGIGKIKQTWQKDEYIHNDHHEHSSFSKHTGLPASTILLSSYVDPAGGSNAAGETAEGFPLVHYLSLDHASKAVVLTLRGTWGFEDILTDMTCDYDDLYWLGMTWQVHKGMHASAKRLLEGGGGRVMATIRSALEEFPDYGVIFCGHSLGGGVAALLATMISIPKDTDKLGPSFVTASKPSPRIPLYPTSQGGHNAQQPSQIFLPSGRPIHVYAFGPPAVMCPSLRRATRGLITTVVNGQDVVPTLSLGVLHDFHAVSMAFKSDMSDAKSHVRSRVWENITASLVNKFYINQPPLLIHAGDRVGEDSWAWTTLKSLRENLVAPKLLPPGEVFVVETMRVLQRDAFTLDAFKGADGATRLGRPATRVQLKFIRDVETRFREVRFGSGMLGDHSPGRYEASLGVLARGVLEE</sequence>
<feature type="region of interest" description="Disordered" evidence="15">
    <location>
        <begin position="1"/>
        <end position="28"/>
    </location>
</feature>
<feature type="region of interest" description="Disordered" evidence="15">
    <location>
        <begin position="576"/>
        <end position="707"/>
    </location>
</feature>
<dbReference type="EC" id="3.1.1.116" evidence="14"/>
<dbReference type="InterPro" id="IPR029058">
    <property type="entry name" value="AB_hydrolase_fold"/>
</dbReference>
<dbReference type="GO" id="GO:0016298">
    <property type="term" value="F:lipase activity"/>
    <property type="evidence" value="ECO:0007669"/>
    <property type="project" value="TreeGrafter"/>
</dbReference>
<dbReference type="InterPro" id="IPR002921">
    <property type="entry name" value="Fungal_lipase-type"/>
</dbReference>
<dbReference type="AlphaFoldDB" id="A0A1J9PQJ6"/>
<organism evidence="17 18">
    <name type="scientific">Emergomyces pasteurianus Ep9510</name>
    <dbReference type="NCBI Taxonomy" id="1447872"/>
    <lineage>
        <taxon>Eukaryota</taxon>
        <taxon>Fungi</taxon>
        <taxon>Dikarya</taxon>
        <taxon>Ascomycota</taxon>
        <taxon>Pezizomycotina</taxon>
        <taxon>Eurotiomycetes</taxon>
        <taxon>Eurotiomycetidae</taxon>
        <taxon>Onygenales</taxon>
        <taxon>Ajellomycetaceae</taxon>
        <taxon>Emergomyces</taxon>
    </lineage>
</organism>